<comment type="caution">
    <text evidence="1">The sequence shown here is derived from an EMBL/GenBank/DDBJ whole genome shotgun (WGS) entry which is preliminary data.</text>
</comment>
<protein>
    <submittedName>
        <fullName evidence="1">Uncharacterized protein</fullName>
    </submittedName>
</protein>
<keyword evidence="2" id="KW-1185">Reference proteome</keyword>
<dbReference type="InterPro" id="IPR025518">
    <property type="entry name" value="DUF4406"/>
</dbReference>
<dbReference type="RefSeq" id="WP_243246937.1">
    <property type="nucleotide sequence ID" value="NZ_LOHG01000008.1"/>
</dbReference>
<gene>
    <name evidence="1" type="ORF">AUC61_14340</name>
</gene>
<accession>A0ABS9ZJF4</accession>
<name>A0ABS9ZJF4_9PSED</name>
<reference evidence="1 2" key="1">
    <citation type="submission" date="2015-12" db="EMBL/GenBank/DDBJ databases">
        <title>Phylogenomics in the description of a new species in the Pseudomonas syringae group.</title>
        <authorList>
            <person name="Busquets A."/>
            <person name="Gomila M."/>
            <person name="Beiki F."/>
            <person name="Rahimian H."/>
            <person name="Mulet M."/>
            <person name="Sanchez D."/>
            <person name="Garcia-Valdes E."/>
            <person name="Lalucat J."/>
        </authorList>
    </citation>
    <scope>NUCLEOTIDE SEQUENCE [LARGE SCALE GENOMIC DNA]</scope>
    <source>
        <strain evidence="1 2">S25</strain>
    </source>
</reference>
<sequence>MHRINLCGPMTGLPEYNFPAFAAEAARLRGLGFDVVNHAEINPDGASWEECMRRDVPLLVTCHHVATLPSWDKLQGAQLEVYVADRLGIRDSPAHTITEYQVQPCSGV</sequence>
<dbReference type="EMBL" id="LOHG01000008">
    <property type="protein sequence ID" value="MCI8210714.1"/>
    <property type="molecule type" value="Genomic_DNA"/>
</dbReference>
<dbReference type="Gene3D" id="3.40.50.10400">
    <property type="entry name" value="Hypothetical protein PA1492"/>
    <property type="match status" value="1"/>
</dbReference>
<proteinExistence type="predicted"/>
<dbReference type="SUPFAM" id="SSF52309">
    <property type="entry name" value="N-(deoxy)ribosyltransferase-like"/>
    <property type="match status" value="1"/>
</dbReference>
<dbReference type="Pfam" id="PF14359">
    <property type="entry name" value="DUF4406"/>
    <property type="match status" value="1"/>
</dbReference>
<evidence type="ECO:0000313" key="2">
    <source>
        <dbReference type="Proteomes" id="UP001320513"/>
    </source>
</evidence>
<evidence type="ECO:0000313" key="1">
    <source>
        <dbReference type="EMBL" id="MCI8210714.1"/>
    </source>
</evidence>
<organism evidence="1 2">
    <name type="scientific">Pseudomonas maioricensis</name>
    <dbReference type="NCBI Taxonomy" id="1766623"/>
    <lineage>
        <taxon>Bacteria</taxon>
        <taxon>Pseudomonadati</taxon>
        <taxon>Pseudomonadota</taxon>
        <taxon>Gammaproteobacteria</taxon>
        <taxon>Pseudomonadales</taxon>
        <taxon>Pseudomonadaceae</taxon>
        <taxon>Pseudomonas</taxon>
    </lineage>
</organism>
<dbReference type="Proteomes" id="UP001320513">
    <property type="component" value="Unassembled WGS sequence"/>
</dbReference>